<feature type="transmembrane region" description="Helical" evidence="9">
    <location>
        <begin position="273"/>
        <end position="303"/>
    </location>
</feature>
<feature type="region of interest" description="Disordered" evidence="8">
    <location>
        <begin position="469"/>
        <end position="515"/>
    </location>
</feature>
<keyword evidence="5 9" id="KW-0812">Transmembrane</keyword>
<dbReference type="Pfam" id="PF01594">
    <property type="entry name" value="AI-2E_transport"/>
    <property type="match status" value="2"/>
</dbReference>
<feature type="transmembrane region" description="Helical" evidence="9">
    <location>
        <begin position="349"/>
        <end position="374"/>
    </location>
</feature>
<feature type="transmembrane region" description="Helical" evidence="9">
    <location>
        <begin position="310"/>
        <end position="329"/>
    </location>
</feature>
<comment type="subcellular location">
    <subcellularLocation>
        <location evidence="1">Cell membrane</location>
        <topology evidence="1">Multi-pass membrane protein</topology>
    </subcellularLocation>
</comment>
<keyword evidence="3" id="KW-0813">Transport</keyword>
<dbReference type="Proteomes" id="UP001244297">
    <property type="component" value="Unassembled WGS sequence"/>
</dbReference>
<keyword evidence="11" id="KW-1185">Reference proteome</keyword>
<feature type="region of interest" description="Disordered" evidence="8">
    <location>
        <begin position="138"/>
        <end position="176"/>
    </location>
</feature>
<name>A0ABT8AMA0_9HYPH</name>
<evidence type="ECO:0000256" key="9">
    <source>
        <dbReference type="SAM" id="Phobius"/>
    </source>
</evidence>
<dbReference type="EMBL" id="JAUFPT010000019">
    <property type="protein sequence ID" value="MDN3570418.1"/>
    <property type="molecule type" value="Genomic_DNA"/>
</dbReference>
<keyword evidence="6 9" id="KW-1133">Transmembrane helix</keyword>
<proteinExistence type="inferred from homology"/>
<comment type="caution">
    <text evidence="10">The sequence shown here is derived from an EMBL/GenBank/DDBJ whole genome shotgun (WGS) entry which is preliminary data.</text>
</comment>
<sequence length="675" mass="72888">MQAANQPEAQPVAPRVLPPATPGPSGLGTTAVLVLVVAVLHFGREIFIPIALAVLLGFLLAPAVGFLRRFVGRILAVLVTVFVALGLLAAVAGVIGLQVAQLATDLPYYQRAIEQKVLGLQEGALGRVSEVLNQLNRGAQTRTEQPTKPADEPASGSNATPTPEAPKPVPVEVREPPPTPMALTERLIGPLLQPLATTVIILVVLIFILMQRQDLRDRMIRLFGSDDLHRTTAAMDDAARRLSRYFLAQLGINIAFGVLIGSGLWLIGVPSPVLWGVVAAIMRFVPYVGAFASAAGPILLAAAAEPGWTMALWTAALFLVTEPVIGNGVEPLLYGHSTGMSPIAVVISALFWAWVWGPVGLLMSTPLTLCLVVLGKHIEHLEFLDVLLGDRPALTPVENFYQRMLAGDADEAEEHAEQLLKERSLSSYYDEVALKGLQMAADDARRGVLKPDQILLIKETVRELIEDLDDHEDGDPDPKQSERQASADIPSQSEQALPESRTVTDRAPGSEELPPLWRGEAPVLCIAGRGPLDEAAAAMMAQLLKKHGVGARVLPHTATKRSRIGELEMEGVAMICISYLDINGTPSHLRYLLRRLRQRAGDVPVVVGLWPSNDAVLRDETLRKQIGADHYVATLHAGVEACLSVAREAARQASPRAERIRELKAQLNIPTRPEE</sequence>
<feature type="transmembrane region" description="Helical" evidence="9">
    <location>
        <begin position="21"/>
        <end position="40"/>
    </location>
</feature>
<gene>
    <name evidence="10" type="ORF">QWZ18_07255</name>
</gene>
<feature type="transmembrane region" description="Helical" evidence="9">
    <location>
        <begin position="46"/>
        <end position="67"/>
    </location>
</feature>
<comment type="similarity">
    <text evidence="2">Belongs to the autoinducer-2 exporter (AI-2E) (TC 2.A.86) family.</text>
</comment>
<dbReference type="PANTHER" id="PTHR21716">
    <property type="entry name" value="TRANSMEMBRANE PROTEIN"/>
    <property type="match status" value="1"/>
</dbReference>
<organism evidence="10 11">
    <name type="scientific">Methylobacterium longum</name>
    <dbReference type="NCBI Taxonomy" id="767694"/>
    <lineage>
        <taxon>Bacteria</taxon>
        <taxon>Pseudomonadati</taxon>
        <taxon>Pseudomonadota</taxon>
        <taxon>Alphaproteobacteria</taxon>
        <taxon>Hyphomicrobiales</taxon>
        <taxon>Methylobacteriaceae</taxon>
        <taxon>Methylobacterium</taxon>
    </lineage>
</organism>
<evidence type="ECO:0000256" key="4">
    <source>
        <dbReference type="ARBA" id="ARBA00022475"/>
    </source>
</evidence>
<dbReference type="SUPFAM" id="SSF52242">
    <property type="entry name" value="Cobalamin (vitamin B12)-binding domain"/>
    <property type="match status" value="1"/>
</dbReference>
<evidence type="ECO:0000256" key="8">
    <source>
        <dbReference type="SAM" id="MobiDB-lite"/>
    </source>
</evidence>
<evidence type="ECO:0000256" key="5">
    <source>
        <dbReference type="ARBA" id="ARBA00022692"/>
    </source>
</evidence>
<feature type="transmembrane region" description="Helical" evidence="9">
    <location>
        <begin position="245"/>
        <end position="267"/>
    </location>
</feature>
<evidence type="ECO:0000313" key="11">
    <source>
        <dbReference type="Proteomes" id="UP001244297"/>
    </source>
</evidence>
<dbReference type="InterPro" id="IPR002549">
    <property type="entry name" value="AI-2E-like"/>
</dbReference>
<reference evidence="11" key="1">
    <citation type="journal article" date="2019" name="Int. J. Syst. Evol. Microbiol.">
        <title>The Global Catalogue of Microorganisms (GCM) 10K type strain sequencing project: providing services to taxonomists for standard genome sequencing and annotation.</title>
        <authorList>
            <consortium name="The Broad Institute Genomics Platform"/>
            <consortium name="The Broad Institute Genome Sequencing Center for Infectious Disease"/>
            <person name="Wu L."/>
            <person name="Ma J."/>
        </authorList>
    </citation>
    <scope>NUCLEOTIDE SEQUENCE [LARGE SCALE GENOMIC DNA]</scope>
    <source>
        <strain evidence="11">CECT 7806</strain>
    </source>
</reference>
<keyword evidence="7 9" id="KW-0472">Membrane</keyword>
<evidence type="ECO:0000256" key="1">
    <source>
        <dbReference type="ARBA" id="ARBA00004651"/>
    </source>
</evidence>
<feature type="transmembrane region" description="Helical" evidence="9">
    <location>
        <begin position="191"/>
        <end position="210"/>
    </location>
</feature>
<feature type="transmembrane region" description="Helical" evidence="9">
    <location>
        <begin position="74"/>
        <end position="100"/>
    </location>
</feature>
<evidence type="ECO:0000256" key="7">
    <source>
        <dbReference type="ARBA" id="ARBA00023136"/>
    </source>
</evidence>
<keyword evidence="4" id="KW-1003">Cell membrane</keyword>
<dbReference type="RefSeq" id="WP_238287670.1">
    <property type="nucleotide sequence ID" value="NZ_BPQS01000010.1"/>
</dbReference>
<evidence type="ECO:0000256" key="6">
    <source>
        <dbReference type="ARBA" id="ARBA00022989"/>
    </source>
</evidence>
<evidence type="ECO:0000313" key="10">
    <source>
        <dbReference type="EMBL" id="MDN3570418.1"/>
    </source>
</evidence>
<protein>
    <submittedName>
        <fullName evidence="10">AI-2E family transporter</fullName>
    </submittedName>
</protein>
<dbReference type="InterPro" id="IPR036724">
    <property type="entry name" value="Cobalamin-bd_sf"/>
</dbReference>
<evidence type="ECO:0000256" key="2">
    <source>
        <dbReference type="ARBA" id="ARBA00009773"/>
    </source>
</evidence>
<dbReference type="PANTHER" id="PTHR21716:SF53">
    <property type="entry name" value="PERMEASE PERM-RELATED"/>
    <property type="match status" value="1"/>
</dbReference>
<dbReference type="Gene3D" id="3.40.50.280">
    <property type="entry name" value="Cobalamin-binding domain"/>
    <property type="match status" value="1"/>
</dbReference>
<accession>A0ABT8AMA0</accession>
<evidence type="ECO:0000256" key="3">
    <source>
        <dbReference type="ARBA" id="ARBA00022448"/>
    </source>
</evidence>